<dbReference type="InterPro" id="IPR054722">
    <property type="entry name" value="PolX-like_BBD"/>
</dbReference>
<dbReference type="Pfam" id="PF22936">
    <property type="entry name" value="Pol_BBD"/>
    <property type="match status" value="1"/>
</dbReference>
<reference evidence="3" key="1">
    <citation type="journal article" date="2019" name="Sci. Rep.">
        <title>Draft genome of Tanacetum cinerariifolium, the natural source of mosquito coil.</title>
        <authorList>
            <person name="Yamashiro T."/>
            <person name="Shiraishi A."/>
            <person name="Satake H."/>
            <person name="Nakayama K."/>
        </authorList>
    </citation>
    <scope>NUCLEOTIDE SEQUENCE</scope>
</reference>
<evidence type="ECO:0000313" key="3">
    <source>
        <dbReference type="EMBL" id="GFB23886.1"/>
    </source>
</evidence>
<feature type="compositionally biased region" description="Polar residues" evidence="1">
    <location>
        <begin position="190"/>
        <end position="210"/>
    </location>
</feature>
<feature type="region of interest" description="Disordered" evidence="1">
    <location>
        <begin position="128"/>
        <end position="210"/>
    </location>
</feature>
<evidence type="ECO:0000259" key="2">
    <source>
        <dbReference type="Pfam" id="PF22936"/>
    </source>
</evidence>
<feature type="compositionally biased region" description="Polar residues" evidence="1">
    <location>
        <begin position="144"/>
        <end position="170"/>
    </location>
</feature>
<protein>
    <recommendedName>
        <fullName evidence="2">Retrovirus-related Pol polyprotein from transposon TNT 1-94-like beta-barrel domain-containing protein</fullName>
    </recommendedName>
</protein>
<feature type="region of interest" description="Disordered" evidence="1">
    <location>
        <begin position="258"/>
        <end position="287"/>
    </location>
</feature>
<accession>A0A699L8T0</accession>
<feature type="domain" description="Retrovirus-related Pol polyprotein from transposon TNT 1-94-like beta-barrel" evidence="2">
    <location>
        <begin position="294"/>
        <end position="353"/>
    </location>
</feature>
<evidence type="ECO:0000256" key="1">
    <source>
        <dbReference type="SAM" id="MobiDB-lite"/>
    </source>
</evidence>
<proteinExistence type="predicted"/>
<comment type="caution">
    <text evidence="3">The sequence shown here is derived from an EMBL/GenBank/DDBJ whole genome shotgun (WGS) entry which is preliminary data.</text>
</comment>
<gene>
    <name evidence="3" type="ORF">Tci_695857</name>
</gene>
<dbReference type="EMBL" id="BKCJ010582709">
    <property type="protein sequence ID" value="GFB23886.1"/>
    <property type="molecule type" value="Genomic_DNA"/>
</dbReference>
<name>A0A699L8T0_TANCI</name>
<sequence>MIYHYKLGLAQVESRLAEHRDRELKYCEKIKGLEFKTESSDEYIESLKKELELIKKEKEGLDSKLTGFQTASKDLGSLLESQRLDKNKEGLGYSSSCLNLLSSQEGYVLDCPTNSKIDKVEIDKKPPVKYAEQYRKPTKKPNVRGNQRNWNNLKSHQLGTSRSQNTTHKSFTPRPAAHKPYRPPMRPMRSNMNGARPNRTSFNKSTHSYTNRPFQRTSAVRSQYRAPWVLNVNRNFPPVNRKFSTVSRKFSTVNRKFPTANRKFPTGGTKFSTADMGKKEKAGSSQNNIDDKDYWDSGCSRHMTDNISYLSDYEPFDGGYVSFGQGGCKITGKGTIKTGKLKFENVYFMKDLKTPRQHNMYSIDLNNIIPHKDLTCLVAKAFADE</sequence>
<organism evidence="3">
    <name type="scientific">Tanacetum cinerariifolium</name>
    <name type="common">Dalmatian daisy</name>
    <name type="synonym">Chrysanthemum cinerariifolium</name>
    <dbReference type="NCBI Taxonomy" id="118510"/>
    <lineage>
        <taxon>Eukaryota</taxon>
        <taxon>Viridiplantae</taxon>
        <taxon>Streptophyta</taxon>
        <taxon>Embryophyta</taxon>
        <taxon>Tracheophyta</taxon>
        <taxon>Spermatophyta</taxon>
        <taxon>Magnoliopsida</taxon>
        <taxon>eudicotyledons</taxon>
        <taxon>Gunneridae</taxon>
        <taxon>Pentapetalae</taxon>
        <taxon>asterids</taxon>
        <taxon>campanulids</taxon>
        <taxon>Asterales</taxon>
        <taxon>Asteraceae</taxon>
        <taxon>Asteroideae</taxon>
        <taxon>Anthemideae</taxon>
        <taxon>Anthemidinae</taxon>
        <taxon>Tanacetum</taxon>
    </lineage>
</organism>
<feature type="non-terminal residue" evidence="3">
    <location>
        <position position="385"/>
    </location>
</feature>
<dbReference type="AlphaFoldDB" id="A0A699L8T0"/>